<dbReference type="InterPro" id="IPR025665">
    <property type="entry name" value="Beta-barrel_OMP_2"/>
</dbReference>
<evidence type="ECO:0000313" key="4">
    <source>
        <dbReference type="Proteomes" id="UP000198510"/>
    </source>
</evidence>
<dbReference type="Proteomes" id="UP000198510">
    <property type="component" value="Unassembled WGS sequence"/>
</dbReference>
<sequence>MRSSFLFLLPLSFLLVFSGQAQPIYRPGAVITLQGDTLHGQIGETSTSKMTREVLFRPEGPAGSRIRYTPEEIRGFVIEQDRVYTAQPVHHAKGVTTRFLQEIVVGRVTLYETQLASLKSVYAIGNGDSVVALPNDRKFHGTLNTIFSDCAALRLNNLEAQKKYRYDLRTLTRLVTDYTACTSSQPVQIRRRHAPASVTGGIYAGANLYQIINFASTQSEAQGVYSQEVGGEAGLYGRVTLGHVGVQASLGYASLHGEKIYVNFWGDEYRYQVATQLIRLPLTVQYHLFPGHFTPFVAAGGHLQYLLHQEGSRTTANGTSTYLLDVSDLSYGTSFGIGLHVPLAPVALQIQLKRHRSRLLKYQANYGEENARINLYQLSLGVEF</sequence>
<dbReference type="OrthoDB" id="878604at2"/>
<proteinExistence type="predicted"/>
<name>A0A1G9GZB0_9BACT</name>
<keyword evidence="1" id="KW-0732">Signal</keyword>
<dbReference type="RefSeq" id="WP_089682229.1">
    <property type="nucleotide sequence ID" value="NZ_FNFO01000004.1"/>
</dbReference>
<reference evidence="3 4" key="1">
    <citation type="submission" date="2016-10" db="EMBL/GenBank/DDBJ databases">
        <authorList>
            <person name="de Groot N.N."/>
        </authorList>
    </citation>
    <scope>NUCLEOTIDE SEQUENCE [LARGE SCALE GENOMIC DNA]</scope>
    <source>
        <strain evidence="3 4">DSM 25186</strain>
    </source>
</reference>
<feature type="signal peptide" evidence="1">
    <location>
        <begin position="1"/>
        <end position="21"/>
    </location>
</feature>
<evidence type="ECO:0000313" key="3">
    <source>
        <dbReference type="EMBL" id="SDL06060.1"/>
    </source>
</evidence>
<feature type="domain" description="Outer membrane protein beta-barrel" evidence="2">
    <location>
        <begin position="201"/>
        <end position="342"/>
    </location>
</feature>
<dbReference type="AlphaFoldDB" id="A0A1G9GZB0"/>
<protein>
    <submittedName>
        <fullName evidence="3">Outer membrane protein beta-barrel domain-containing protein</fullName>
    </submittedName>
</protein>
<dbReference type="STRING" id="1075417.SAMN05421823_104268"/>
<dbReference type="EMBL" id="FNFO01000004">
    <property type="protein sequence ID" value="SDL06060.1"/>
    <property type="molecule type" value="Genomic_DNA"/>
</dbReference>
<feature type="chain" id="PRO_5011724554" evidence="1">
    <location>
        <begin position="22"/>
        <end position="384"/>
    </location>
</feature>
<evidence type="ECO:0000259" key="2">
    <source>
        <dbReference type="Pfam" id="PF13568"/>
    </source>
</evidence>
<keyword evidence="4" id="KW-1185">Reference proteome</keyword>
<accession>A0A1G9GZB0</accession>
<dbReference type="Pfam" id="PF13568">
    <property type="entry name" value="OMP_b-brl_2"/>
    <property type="match status" value="1"/>
</dbReference>
<organism evidence="3 4">
    <name type="scientific">Catalinimonas alkaloidigena</name>
    <dbReference type="NCBI Taxonomy" id="1075417"/>
    <lineage>
        <taxon>Bacteria</taxon>
        <taxon>Pseudomonadati</taxon>
        <taxon>Bacteroidota</taxon>
        <taxon>Cytophagia</taxon>
        <taxon>Cytophagales</taxon>
        <taxon>Catalimonadaceae</taxon>
        <taxon>Catalinimonas</taxon>
    </lineage>
</organism>
<evidence type="ECO:0000256" key="1">
    <source>
        <dbReference type="SAM" id="SignalP"/>
    </source>
</evidence>
<gene>
    <name evidence="3" type="ORF">SAMN05421823_104268</name>
</gene>